<evidence type="ECO:0000256" key="3">
    <source>
        <dbReference type="ARBA" id="ARBA00023274"/>
    </source>
</evidence>
<dbReference type="PANTHER" id="PTHR21109">
    <property type="entry name" value="MITOCHONDRIAL 28S RIBOSOMAL PROTEIN S21"/>
    <property type="match status" value="1"/>
</dbReference>
<dbReference type="NCBIfam" id="TIGR00030">
    <property type="entry name" value="S21p"/>
    <property type="match status" value="1"/>
</dbReference>
<comment type="caution">
    <text evidence="5">The sequence shown here is derived from an EMBL/GenBank/DDBJ whole genome shotgun (WGS) entry which is preliminary data.</text>
</comment>
<dbReference type="PANTHER" id="PTHR21109:SF12">
    <property type="entry name" value="RIBOSOMAL PROTEIN S21-RELATED"/>
    <property type="match status" value="1"/>
</dbReference>
<dbReference type="InterPro" id="IPR001911">
    <property type="entry name" value="Ribosomal_bS21"/>
</dbReference>
<evidence type="ECO:0000256" key="2">
    <source>
        <dbReference type="ARBA" id="ARBA00022980"/>
    </source>
</evidence>
<protein>
    <recommendedName>
        <fullName evidence="7">30S ribosomal protein S21, chloroplastic</fullName>
    </recommendedName>
</protein>
<evidence type="ECO:0008006" key="7">
    <source>
        <dbReference type="Google" id="ProtNLM"/>
    </source>
</evidence>
<evidence type="ECO:0000313" key="6">
    <source>
        <dbReference type="Proteomes" id="UP001174677"/>
    </source>
</evidence>
<evidence type="ECO:0000313" key="5">
    <source>
        <dbReference type="EMBL" id="KAJ9140216.1"/>
    </source>
</evidence>
<evidence type="ECO:0000256" key="4">
    <source>
        <dbReference type="SAM" id="MobiDB-lite"/>
    </source>
</evidence>
<keyword evidence="2" id="KW-0689">Ribosomal protein</keyword>
<reference evidence="5" key="1">
    <citation type="journal article" date="2023" name="Plant Biotechnol. J.">
        <title>Chromosome-level wild Hevea brasiliensis genome provides new tools for genomic-assisted breeding and valuable loci to elevate rubber yield.</title>
        <authorList>
            <person name="Cheng H."/>
            <person name="Song X."/>
            <person name="Hu Y."/>
            <person name="Wu T."/>
            <person name="Yang Q."/>
            <person name="An Z."/>
            <person name="Feng S."/>
            <person name="Deng Z."/>
            <person name="Wu W."/>
            <person name="Zeng X."/>
            <person name="Tu M."/>
            <person name="Wang X."/>
            <person name="Huang H."/>
        </authorList>
    </citation>
    <scope>NUCLEOTIDE SEQUENCE</scope>
    <source>
        <strain evidence="5">MT/VB/25A 57/8</strain>
    </source>
</reference>
<dbReference type="PRINTS" id="PR00976">
    <property type="entry name" value="RIBOSOMALS21"/>
</dbReference>
<dbReference type="Proteomes" id="UP001174677">
    <property type="component" value="Chromosome 17"/>
</dbReference>
<evidence type="ECO:0000256" key="1">
    <source>
        <dbReference type="ARBA" id="ARBA00006640"/>
    </source>
</evidence>
<accession>A0ABQ9KIJ9</accession>
<dbReference type="Gene3D" id="1.20.5.1150">
    <property type="entry name" value="Ribosomal protein S8"/>
    <property type="match status" value="1"/>
</dbReference>
<dbReference type="EMBL" id="JARPOI010000017">
    <property type="protein sequence ID" value="KAJ9140216.1"/>
    <property type="molecule type" value="Genomic_DNA"/>
</dbReference>
<keyword evidence="3" id="KW-0687">Ribonucleoprotein</keyword>
<feature type="region of interest" description="Disordered" evidence="4">
    <location>
        <begin position="129"/>
        <end position="185"/>
    </location>
</feature>
<dbReference type="Pfam" id="PF01165">
    <property type="entry name" value="Ribosomal_S21"/>
    <property type="match status" value="1"/>
</dbReference>
<organism evidence="5 6">
    <name type="scientific">Hevea brasiliensis</name>
    <name type="common">Para rubber tree</name>
    <name type="synonym">Siphonia brasiliensis</name>
    <dbReference type="NCBI Taxonomy" id="3981"/>
    <lineage>
        <taxon>Eukaryota</taxon>
        <taxon>Viridiplantae</taxon>
        <taxon>Streptophyta</taxon>
        <taxon>Embryophyta</taxon>
        <taxon>Tracheophyta</taxon>
        <taxon>Spermatophyta</taxon>
        <taxon>Magnoliopsida</taxon>
        <taxon>eudicotyledons</taxon>
        <taxon>Gunneridae</taxon>
        <taxon>Pentapetalae</taxon>
        <taxon>rosids</taxon>
        <taxon>fabids</taxon>
        <taxon>Malpighiales</taxon>
        <taxon>Euphorbiaceae</taxon>
        <taxon>Crotonoideae</taxon>
        <taxon>Micrandreae</taxon>
        <taxon>Hevea</taxon>
    </lineage>
</organism>
<keyword evidence="6" id="KW-1185">Reference proteome</keyword>
<sequence>MEQSAMAISSLSSFFSSLQPSRSSAPTILSISSQQLRLPRITLSEWTPLVAASNPAPSFISLTTAGDSDILSVVCPSLAYAKTLHFKSGFNVQINVEENEPEDRILLRFRRAVMKAGILQECKRRRFFESSHDKKKRKARDAARRNRKRHPRKKAQGKKEAPKKEEKYNDEDDNWELPEGELPYC</sequence>
<dbReference type="InterPro" id="IPR038380">
    <property type="entry name" value="Ribosomal_bS21_sf"/>
</dbReference>
<feature type="compositionally biased region" description="Basic residues" evidence="4">
    <location>
        <begin position="133"/>
        <end position="156"/>
    </location>
</feature>
<feature type="compositionally biased region" description="Acidic residues" evidence="4">
    <location>
        <begin position="168"/>
        <end position="179"/>
    </location>
</feature>
<dbReference type="HAMAP" id="MF_00358">
    <property type="entry name" value="Ribosomal_bS21"/>
    <property type="match status" value="1"/>
</dbReference>
<proteinExistence type="inferred from homology"/>
<comment type="similarity">
    <text evidence="1">Belongs to the bacterial ribosomal protein bS21 family.</text>
</comment>
<gene>
    <name evidence="5" type="ORF">P3X46_030889</name>
</gene>
<name>A0ABQ9KIJ9_HEVBR</name>
<feature type="compositionally biased region" description="Basic and acidic residues" evidence="4">
    <location>
        <begin position="157"/>
        <end position="167"/>
    </location>
</feature>